<dbReference type="InterPro" id="IPR004211">
    <property type="entry name" value="Endonuclease_7"/>
</dbReference>
<accession>A0A088FAH6</accession>
<evidence type="ECO:0000313" key="1">
    <source>
        <dbReference type="EMBL" id="AIM40524.1"/>
    </source>
</evidence>
<dbReference type="InterPro" id="IPR038563">
    <property type="entry name" value="Endonuclease_7_sf"/>
</dbReference>
<dbReference type="InterPro" id="IPR044925">
    <property type="entry name" value="His-Me_finger_sf"/>
</dbReference>
<dbReference type="GO" id="GO:0004519">
    <property type="term" value="F:endonuclease activity"/>
    <property type="evidence" value="ECO:0007669"/>
    <property type="project" value="UniProtKB-KW"/>
</dbReference>
<keyword evidence="1" id="KW-0255">Endonuclease</keyword>
<dbReference type="GeneID" id="22277671"/>
<dbReference type="KEGG" id="vg:22277671"/>
<protein>
    <submittedName>
        <fullName evidence="1">Endonuclease</fullName>
    </submittedName>
</protein>
<evidence type="ECO:0000313" key="2">
    <source>
        <dbReference type="Proteomes" id="UP000029367"/>
    </source>
</evidence>
<name>A0A088FAH6_9CAUD</name>
<dbReference type="EMBL" id="KM247287">
    <property type="protein sequence ID" value="AIM40524.1"/>
    <property type="molecule type" value="Genomic_DNA"/>
</dbReference>
<dbReference type="Gene3D" id="3.40.1800.10">
    <property type="entry name" value="His-Me finger endonucleases"/>
    <property type="match status" value="1"/>
</dbReference>
<sequence length="126" mass="14131">MRKVTGATLLHLRKSAMGCPCPLCNEPMVDLKLMVVDHDHVTGEIRGVICRWCNAQLGKVENSANRAKRQRTVDDWLDSAIEWRRKQHTGLMYPTHKTEAEKKEAAAAKRKKAAAARARAVITKGK</sequence>
<reference evidence="1 2" key="1">
    <citation type="submission" date="2014-07" db="EMBL/GenBank/DDBJ databases">
        <title>Synergy as a Rationale for Phage Therapy using Phage Cocktails.</title>
        <authorList>
            <person name="Schmerer M."/>
            <person name="Molineux I.J."/>
            <person name="Bull J.J."/>
        </authorList>
    </citation>
    <scope>NUCLEOTIDE SEQUENCE [LARGE SCALE GENOMIC DNA]</scope>
</reference>
<keyword evidence="1" id="KW-0540">Nuclease</keyword>
<dbReference type="OrthoDB" id="27676at10239"/>
<keyword evidence="1" id="KW-0378">Hydrolase</keyword>
<keyword evidence="2" id="KW-1185">Reference proteome</keyword>
<dbReference type="SUPFAM" id="SSF54060">
    <property type="entry name" value="His-Me finger endonucleases"/>
    <property type="match status" value="1"/>
</dbReference>
<dbReference type="Pfam" id="PF02945">
    <property type="entry name" value="Endonuclease_7"/>
    <property type="match status" value="1"/>
</dbReference>
<dbReference type="Proteomes" id="UP000029367">
    <property type="component" value="Segment"/>
</dbReference>
<dbReference type="RefSeq" id="YP_009101371.1">
    <property type="nucleotide sequence ID" value="NC_025445.1"/>
</dbReference>
<proteinExistence type="predicted"/>
<organism evidence="1 2">
    <name type="scientific">Escherichia phage J8-65</name>
    <dbReference type="NCBI Taxonomy" id="1536597"/>
    <lineage>
        <taxon>Viruses</taxon>
        <taxon>Duplodnaviria</taxon>
        <taxon>Heunggongvirae</taxon>
        <taxon>Uroviricota</taxon>
        <taxon>Caudoviricetes</taxon>
        <taxon>Autographivirales</taxon>
        <taxon>Autoscriptoviridae</taxon>
        <taxon>Stentvirinae</taxon>
        <taxon>Bonnellvirus</taxon>
        <taxon>Bonnellvirus smaasur</taxon>
        <taxon>Bonnellvirus J865</taxon>
    </lineage>
</organism>